<proteinExistence type="predicted"/>
<dbReference type="Proteomes" id="UP001055460">
    <property type="component" value="Plasmid pB"/>
</dbReference>
<evidence type="ECO:0000313" key="1">
    <source>
        <dbReference type="EMBL" id="USJ27204.1"/>
    </source>
</evidence>
<dbReference type="RefSeq" id="WP_034791842.1">
    <property type="nucleotide sequence ID" value="NZ_CAXURO020000003.1"/>
</dbReference>
<organism evidence="1 2">
    <name type="scientific">Ensifer adhaerens</name>
    <name type="common">Sinorhizobium morelense</name>
    <dbReference type="NCBI Taxonomy" id="106592"/>
    <lineage>
        <taxon>Bacteria</taxon>
        <taxon>Pseudomonadati</taxon>
        <taxon>Pseudomonadota</taxon>
        <taxon>Alphaproteobacteria</taxon>
        <taxon>Hyphomicrobiales</taxon>
        <taxon>Rhizobiaceae</taxon>
        <taxon>Sinorhizobium/Ensifer group</taxon>
        <taxon>Ensifer</taxon>
    </lineage>
</organism>
<reference evidence="1" key="1">
    <citation type="submission" date="2022-06" db="EMBL/GenBank/DDBJ databases">
        <title>Physiological and biochemical characterization and genomic elucidation of a strain of the genus Ensifer adhaerens M8 that combines arsenic oxidation and chromium reduction.</title>
        <authorList>
            <person name="Li X."/>
            <person name="Yu c."/>
        </authorList>
    </citation>
    <scope>NUCLEOTIDE SEQUENCE</scope>
    <source>
        <strain evidence="1">M8</strain>
        <plasmid evidence="1">pB</plasmid>
    </source>
</reference>
<dbReference type="KEGG" id="eah:FA04_29885"/>
<accession>A0A9Q9DD59</accession>
<sequence>MAKHPRYVSPKQTGLYPDRDLDCQMAMEDVFQSVAEYGEAAGWSEREVADALIELAHNRWFMLDAKEKMFEEGAGVIIRKDRTSPLH</sequence>
<name>A0A9Q9DD59_ENSAD</name>
<protein>
    <submittedName>
        <fullName evidence="1">Uncharacterized protein</fullName>
    </submittedName>
</protein>
<keyword evidence="1" id="KW-0614">Plasmid</keyword>
<geneLocation type="plasmid" evidence="1 2">
    <name>pB</name>
</geneLocation>
<gene>
    <name evidence="1" type="ORF">NE863_32460</name>
</gene>
<dbReference type="AlphaFoldDB" id="A0A9Q9DD59"/>
<evidence type="ECO:0000313" key="2">
    <source>
        <dbReference type="Proteomes" id="UP001055460"/>
    </source>
</evidence>
<dbReference type="EMBL" id="CP098809">
    <property type="protein sequence ID" value="USJ27204.1"/>
    <property type="molecule type" value="Genomic_DNA"/>
</dbReference>